<dbReference type="RefSeq" id="WP_058357420.1">
    <property type="nucleotide sequence ID" value="NZ_CABKVG010000010.1"/>
</dbReference>
<evidence type="ECO:0000313" key="2">
    <source>
        <dbReference type="Proteomes" id="UP000832011"/>
    </source>
</evidence>
<dbReference type="Proteomes" id="UP000832011">
    <property type="component" value="Chromosome"/>
</dbReference>
<dbReference type="EMBL" id="CP091511">
    <property type="protein sequence ID" value="UOO88899.1"/>
    <property type="molecule type" value="Genomic_DNA"/>
</dbReference>
<proteinExistence type="predicted"/>
<gene>
    <name evidence="1" type="ORF">LVJ82_15790</name>
</gene>
<reference evidence="1 2" key="1">
    <citation type="journal article" date="2022" name="Res Sq">
        <title>Evolution of multicellular longitudinally dividing oral cavity symbionts (Neisseriaceae).</title>
        <authorList>
            <person name="Nyongesa S."/>
            <person name="Weber P."/>
            <person name="Bernet E."/>
            <person name="Pullido F."/>
            <person name="Nieckarz M."/>
            <person name="Delaby M."/>
            <person name="Nieves C."/>
            <person name="Viehboeck T."/>
            <person name="Krause N."/>
            <person name="Rivera-Millot A."/>
            <person name="Nakamura A."/>
            <person name="Vischer N."/>
            <person name="VanNieuwenhze M."/>
            <person name="Brun Y."/>
            <person name="Cava F."/>
            <person name="Bulgheresi S."/>
            <person name="Veyrier F."/>
        </authorList>
    </citation>
    <scope>NUCLEOTIDE SEQUENCE [LARGE SCALE GENOMIC DNA]</scope>
    <source>
        <strain evidence="1 2">SN4</strain>
    </source>
</reference>
<organism evidence="1 2">
    <name type="scientific">Vitreoscilla massiliensis</name>
    <dbReference type="NCBI Taxonomy" id="1689272"/>
    <lineage>
        <taxon>Bacteria</taxon>
        <taxon>Pseudomonadati</taxon>
        <taxon>Pseudomonadota</taxon>
        <taxon>Betaproteobacteria</taxon>
        <taxon>Neisseriales</taxon>
        <taxon>Neisseriaceae</taxon>
        <taxon>Vitreoscilla</taxon>
    </lineage>
</organism>
<evidence type="ECO:0000313" key="1">
    <source>
        <dbReference type="EMBL" id="UOO88899.1"/>
    </source>
</evidence>
<accession>A0ABY4DZE1</accession>
<protein>
    <recommendedName>
        <fullName evidence="3">J domain-containing protein</fullName>
    </recommendedName>
</protein>
<sequence length="147" mass="15954">MLNFYELLDITPYAKQQDINTALAQQHSLGKVPTQTLQLAAATLLSEQHRQNYDLQLMALADEHLSAKLNSPTSPYPALTNSHAVDTADFAAANTHTNASDDIVFYNSLHPQRPTQSHHASMPGNIADSYLAVDAVISVLGDVLDVS</sequence>
<name>A0ABY4DZE1_9NEIS</name>
<evidence type="ECO:0008006" key="3">
    <source>
        <dbReference type="Google" id="ProtNLM"/>
    </source>
</evidence>
<keyword evidence="2" id="KW-1185">Reference proteome</keyword>